<accession>A0A839RIC8</accession>
<dbReference type="AlphaFoldDB" id="A0A839RIC8"/>
<dbReference type="EMBL" id="JACHWS010000001">
    <property type="protein sequence ID" value="MBB3036405.1"/>
    <property type="molecule type" value="Genomic_DNA"/>
</dbReference>
<proteinExistence type="predicted"/>
<organism evidence="1 2">
    <name type="scientific">Hoyosella altamirensis</name>
    <dbReference type="NCBI Taxonomy" id="616997"/>
    <lineage>
        <taxon>Bacteria</taxon>
        <taxon>Bacillati</taxon>
        <taxon>Actinomycetota</taxon>
        <taxon>Actinomycetes</taxon>
        <taxon>Mycobacteriales</taxon>
        <taxon>Hoyosellaceae</taxon>
        <taxon>Hoyosella</taxon>
    </lineage>
</organism>
<dbReference type="Proteomes" id="UP000567922">
    <property type="component" value="Unassembled WGS sequence"/>
</dbReference>
<reference evidence="1 2" key="1">
    <citation type="submission" date="2020-08" db="EMBL/GenBank/DDBJ databases">
        <title>Sequencing the genomes of 1000 actinobacteria strains.</title>
        <authorList>
            <person name="Klenk H.-P."/>
        </authorList>
    </citation>
    <scope>NUCLEOTIDE SEQUENCE [LARGE SCALE GENOMIC DNA]</scope>
    <source>
        <strain evidence="1 2">DSM 45258</strain>
    </source>
</reference>
<evidence type="ECO:0000313" key="2">
    <source>
        <dbReference type="Proteomes" id="UP000567922"/>
    </source>
</evidence>
<evidence type="ECO:0000313" key="1">
    <source>
        <dbReference type="EMBL" id="MBB3036405.1"/>
    </source>
</evidence>
<keyword evidence="2" id="KW-1185">Reference proteome</keyword>
<comment type="caution">
    <text evidence="1">The sequence shown here is derived from an EMBL/GenBank/DDBJ whole genome shotgun (WGS) entry which is preliminary data.</text>
</comment>
<name>A0A839RIC8_9ACTN</name>
<protein>
    <submittedName>
        <fullName evidence="1">Uncharacterized protein</fullName>
    </submittedName>
</protein>
<sequence>MWWKRGTRWSVRETDGGLLLLTLYLRDYLGLPIDISDPAIPRLHPTIPVRSGEVSESDAVSACSYWIRRSLRASLGDSNVTEFRESTLWLHQFYALGIEEEAVCEAQGWRQERQHEIMTLLRDESSSSAIHDIADLVPDLRLTLVVLPLSEDWQHRSGEVFFVSHSLRASPGPFRSALTRLVKLRPSDSPDSP</sequence>
<gene>
    <name evidence="1" type="ORF">FHU29_000839</name>
</gene>